<organism evidence="1 2">
    <name type="scientific">Nocardiopsis coralli</name>
    <dbReference type="NCBI Taxonomy" id="2772213"/>
    <lineage>
        <taxon>Bacteria</taxon>
        <taxon>Bacillati</taxon>
        <taxon>Actinomycetota</taxon>
        <taxon>Actinomycetes</taxon>
        <taxon>Streptosporangiales</taxon>
        <taxon>Nocardiopsidaceae</taxon>
        <taxon>Nocardiopsis</taxon>
    </lineage>
</organism>
<evidence type="ECO:0008006" key="3">
    <source>
        <dbReference type="Google" id="ProtNLM"/>
    </source>
</evidence>
<sequence length="116" mass="12287">MTTETSAADLVEVVCAVPGVRGIEAGIASSLRTLDARLRGERGRARYGVVIDPESRTVTAEVGLGPGAPVRVIVEEIQRAVQRAIDRSAAGEPGEARTWRVLVRVQSVSGTGRTQH</sequence>
<dbReference type="Proteomes" id="UP000806528">
    <property type="component" value="Unassembled WGS sequence"/>
</dbReference>
<keyword evidence="2" id="KW-1185">Reference proteome</keyword>
<dbReference type="RefSeq" id="WP_193120532.1">
    <property type="nucleotide sequence ID" value="NZ_JADBGI010000003.1"/>
</dbReference>
<gene>
    <name evidence="1" type="ORF">IDM40_04050</name>
</gene>
<evidence type="ECO:0000313" key="2">
    <source>
        <dbReference type="Proteomes" id="UP000806528"/>
    </source>
</evidence>
<comment type="caution">
    <text evidence="1">The sequence shown here is derived from an EMBL/GenBank/DDBJ whole genome shotgun (WGS) entry which is preliminary data.</text>
</comment>
<reference evidence="1 2" key="1">
    <citation type="submission" date="2020-09" db="EMBL/GenBank/DDBJ databases">
        <title>Diversity and distribution of actinomycetes associated with coral in the coast of Hainan.</title>
        <authorList>
            <person name="Li F."/>
        </authorList>
    </citation>
    <scope>NUCLEOTIDE SEQUENCE [LARGE SCALE GENOMIC DNA]</scope>
    <source>
        <strain evidence="1 2">HNM0947</strain>
    </source>
</reference>
<proteinExistence type="predicted"/>
<evidence type="ECO:0000313" key="1">
    <source>
        <dbReference type="EMBL" id="MBE2997883.1"/>
    </source>
</evidence>
<accession>A0ABR9P235</accession>
<dbReference type="EMBL" id="JADBGI010000003">
    <property type="protein sequence ID" value="MBE2997883.1"/>
    <property type="molecule type" value="Genomic_DNA"/>
</dbReference>
<protein>
    <recommendedName>
        <fullName evidence="3">Asp23/Gls24 family envelope stress response protein</fullName>
    </recommendedName>
</protein>
<name>A0ABR9P235_9ACTN</name>